<gene>
    <name evidence="1" type="ORF">CLUMA_CG007009</name>
</gene>
<accession>A0A1J1I517</accession>
<name>A0A1J1I517_9DIPT</name>
<organism evidence="1 2">
    <name type="scientific">Clunio marinus</name>
    <dbReference type="NCBI Taxonomy" id="568069"/>
    <lineage>
        <taxon>Eukaryota</taxon>
        <taxon>Metazoa</taxon>
        <taxon>Ecdysozoa</taxon>
        <taxon>Arthropoda</taxon>
        <taxon>Hexapoda</taxon>
        <taxon>Insecta</taxon>
        <taxon>Pterygota</taxon>
        <taxon>Neoptera</taxon>
        <taxon>Endopterygota</taxon>
        <taxon>Diptera</taxon>
        <taxon>Nematocera</taxon>
        <taxon>Chironomoidea</taxon>
        <taxon>Chironomidae</taxon>
        <taxon>Clunio</taxon>
    </lineage>
</organism>
<protein>
    <submittedName>
        <fullName evidence="1">CLUMA_CG007009, isoform A</fullName>
    </submittedName>
</protein>
<evidence type="ECO:0000313" key="2">
    <source>
        <dbReference type="Proteomes" id="UP000183832"/>
    </source>
</evidence>
<evidence type="ECO:0000313" key="1">
    <source>
        <dbReference type="EMBL" id="CRK93473.1"/>
    </source>
</evidence>
<reference evidence="1 2" key="1">
    <citation type="submission" date="2015-04" db="EMBL/GenBank/DDBJ databases">
        <authorList>
            <person name="Syromyatnikov M.Y."/>
            <person name="Popov V.N."/>
        </authorList>
    </citation>
    <scope>NUCLEOTIDE SEQUENCE [LARGE SCALE GENOMIC DNA]</scope>
</reference>
<dbReference type="EMBL" id="CVRI01000037">
    <property type="protein sequence ID" value="CRK93473.1"/>
    <property type="molecule type" value="Genomic_DNA"/>
</dbReference>
<keyword evidence="2" id="KW-1185">Reference proteome</keyword>
<dbReference type="AlphaFoldDB" id="A0A1J1I517"/>
<sequence>MKIKVKCSLVKVENPIPLVARNSPQLEKSESSYQLQMILMLIPMLIVEEEIVPGIIVEGYVEDL</sequence>
<proteinExistence type="predicted"/>
<dbReference type="Proteomes" id="UP000183832">
    <property type="component" value="Unassembled WGS sequence"/>
</dbReference>